<evidence type="ECO:0000256" key="4">
    <source>
        <dbReference type="ARBA" id="ARBA00023136"/>
    </source>
</evidence>
<dbReference type="Gene3D" id="1.20.120.1630">
    <property type="match status" value="1"/>
</dbReference>
<organism evidence="6">
    <name type="scientific">Eubacterium limosum</name>
    <dbReference type="NCBI Taxonomy" id="1736"/>
    <lineage>
        <taxon>Bacteria</taxon>
        <taxon>Bacillati</taxon>
        <taxon>Bacillota</taxon>
        <taxon>Clostridia</taxon>
        <taxon>Eubacteriales</taxon>
        <taxon>Eubacteriaceae</taxon>
        <taxon>Eubacterium</taxon>
    </lineage>
</organism>
<reference evidence="6" key="1">
    <citation type="submission" date="2019-11" db="EMBL/GenBank/DDBJ databases">
        <authorList>
            <person name="Feng L."/>
        </authorList>
    </citation>
    <scope>NUCLEOTIDE SEQUENCE</scope>
    <source>
        <strain evidence="6">ElimosumLFYP34</strain>
    </source>
</reference>
<keyword evidence="4 5" id="KW-0472">Membrane</keyword>
<keyword evidence="2 5" id="KW-0812">Transmembrane</keyword>
<accession>A0A6N3F5G6</accession>
<dbReference type="PANTHER" id="PTHR43847">
    <property type="entry name" value="BLL3993 PROTEIN"/>
    <property type="match status" value="1"/>
</dbReference>
<protein>
    <recommendedName>
        <fullName evidence="7">Phospholipid methyltransferase</fullName>
    </recommendedName>
</protein>
<dbReference type="Pfam" id="PF04191">
    <property type="entry name" value="PEMT"/>
    <property type="match status" value="1"/>
</dbReference>
<proteinExistence type="predicted"/>
<comment type="subcellular location">
    <subcellularLocation>
        <location evidence="1">Endomembrane system</location>
        <topology evidence="1">Multi-pass membrane protein</topology>
    </subcellularLocation>
</comment>
<feature type="transmembrane region" description="Helical" evidence="5">
    <location>
        <begin position="112"/>
        <end position="138"/>
    </location>
</feature>
<dbReference type="InterPro" id="IPR052527">
    <property type="entry name" value="Metal_cation-efflux_comp"/>
</dbReference>
<dbReference type="AlphaFoldDB" id="A0A6N3F5G6"/>
<dbReference type="GO" id="GO:0012505">
    <property type="term" value="C:endomembrane system"/>
    <property type="evidence" value="ECO:0007669"/>
    <property type="project" value="UniProtKB-SubCell"/>
</dbReference>
<evidence type="ECO:0000313" key="6">
    <source>
        <dbReference type="EMBL" id="VYU47231.1"/>
    </source>
</evidence>
<dbReference type="RefSeq" id="WP_090410953.1">
    <property type="nucleotide sequence ID" value="NZ_CP171347.1"/>
</dbReference>
<keyword evidence="3 5" id="KW-1133">Transmembrane helix</keyword>
<dbReference type="EMBL" id="CACRTR010000012">
    <property type="protein sequence ID" value="VYU47231.1"/>
    <property type="molecule type" value="Genomic_DNA"/>
</dbReference>
<sequence length="172" mass="19453">MGFLLLLPFLFIRFGLLALLGKGAVARAAYFAPLIGKEKAAYWIYQASNAAIFLYLFFLKITAAPAPLFYTGAVVYATGLILLVVSVINFASPSESGINQNGLYRLSRNPMYVAYFIFFLGCALLTHSWLLLGFVLIFQASSHFIIRSEERWCLAQFGDAYRQYMKKVRRYL</sequence>
<name>A0A6N3F5G6_EUBLI</name>
<feature type="transmembrane region" description="Helical" evidence="5">
    <location>
        <begin position="68"/>
        <end position="92"/>
    </location>
</feature>
<evidence type="ECO:0008006" key="7">
    <source>
        <dbReference type="Google" id="ProtNLM"/>
    </source>
</evidence>
<feature type="transmembrane region" description="Helical" evidence="5">
    <location>
        <begin position="42"/>
        <end position="61"/>
    </location>
</feature>
<evidence type="ECO:0000256" key="3">
    <source>
        <dbReference type="ARBA" id="ARBA00022989"/>
    </source>
</evidence>
<gene>
    <name evidence="6" type="ORF">ELLFYP34_00271</name>
</gene>
<dbReference type="InterPro" id="IPR007318">
    <property type="entry name" value="Phopholipid_MeTrfase"/>
</dbReference>
<dbReference type="PANTHER" id="PTHR43847:SF1">
    <property type="entry name" value="BLL3993 PROTEIN"/>
    <property type="match status" value="1"/>
</dbReference>
<evidence type="ECO:0000256" key="1">
    <source>
        <dbReference type="ARBA" id="ARBA00004127"/>
    </source>
</evidence>
<evidence type="ECO:0000256" key="2">
    <source>
        <dbReference type="ARBA" id="ARBA00022692"/>
    </source>
</evidence>
<evidence type="ECO:0000256" key="5">
    <source>
        <dbReference type="SAM" id="Phobius"/>
    </source>
</evidence>